<reference evidence="2" key="1">
    <citation type="submission" date="2022-03" db="EMBL/GenBank/DDBJ databases">
        <title>Draft genome sequence of Aduncisulcus paluster, a free-living microaerophilic Fornicata.</title>
        <authorList>
            <person name="Yuyama I."/>
            <person name="Kume K."/>
            <person name="Tamura T."/>
            <person name="Inagaki Y."/>
            <person name="Hashimoto T."/>
        </authorList>
    </citation>
    <scope>NUCLEOTIDE SEQUENCE</scope>
    <source>
        <strain evidence="2">NY0171</strain>
    </source>
</reference>
<organism evidence="2 3">
    <name type="scientific">Aduncisulcus paluster</name>
    <dbReference type="NCBI Taxonomy" id="2918883"/>
    <lineage>
        <taxon>Eukaryota</taxon>
        <taxon>Metamonada</taxon>
        <taxon>Carpediemonas-like organisms</taxon>
        <taxon>Aduncisulcus</taxon>
    </lineage>
</organism>
<dbReference type="EMBL" id="BQXS01004736">
    <property type="protein sequence ID" value="GKT37509.1"/>
    <property type="molecule type" value="Genomic_DNA"/>
</dbReference>
<evidence type="ECO:0000313" key="3">
    <source>
        <dbReference type="Proteomes" id="UP001057375"/>
    </source>
</evidence>
<feature type="non-terminal residue" evidence="2">
    <location>
        <position position="159"/>
    </location>
</feature>
<feature type="non-terminal residue" evidence="2">
    <location>
        <position position="1"/>
    </location>
</feature>
<comment type="caution">
    <text evidence="2">The sequence shown here is derived from an EMBL/GenBank/DDBJ whole genome shotgun (WGS) entry which is preliminary data.</text>
</comment>
<feature type="compositionally biased region" description="Basic and acidic residues" evidence="1">
    <location>
        <begin position="113"/>
        <end position="135"/>
    </location>
</feature>
<feature type="region of interest" description="Disordered" evidence="1">
    <location>
        <begin position="14"/>
        <end position="48"/>
    </location>
</feature>
<name>A0ABQ5L1B2_9EUKA</name>
<dbReference type="Proteomes" id="UP001057375">
    <property type="component" value="Unassembled WGS sequence"/>
</dbReference>
<protein>
    <submittedName>
        <fullName evidence="2">Uncharacterized protein</fullName>
    </submittedName>
</protein>
<feature type="compositionally biased region" description="Basic residues" evidence="1">
    <location>
        <begin position="150"/>
        <end position="159"/>
    </location>
</feature>
<evidence type="ECO:0000256" key="1">
    <source>
        <dbReference type="SAM" id="MobiDB-lite"/>
    </source>
</evidence>
<proteinExistence type="predicted"/>
<evidence type="ECO:0000313" key="2">
    <source>
        <dbReference type="EMBL" id="GKT37509.1"/>
    </source>
</evidence>
<keyword evidence="3" id="KW-1185">Reference proteome</keyword>
<gene>
    <name evidence="2" type="ORF">ADUPG1_003447</name>
</gene>
<sequence>AFLENAANGKTTLVGDIDAESAMSPNEGGGKGKRSKKTDKSKTAAPRHTTPLEFCRSLVRALGSKYAALVSPSLSLSLLRVCGSVGVSEMVVKDLESCLDTALVGYLLEESKKKKEEEKKKKEEAEALEQEKEKEKEEEEQEKTHISKYSTKKKSSKSK</sequence>
<accession>A0ABQ5L1B2</accession>
<feature type="region of interest" description="Disordered" evidence="1">
    <location>
        <begin position="113"/>
        <end position="159"/>
    </location>
</feature>